<keyword evidence="2" id="KW-1185">Reference proteome</keyword>
<proteinExistence type="predicted"/>
<sequence>MFAPGRADRSPDIDHRSPDWLIRNRQEELLGHPLPHVPATLGAEFPSARYDLAIAESQEDWPTDH</sequence>
<dbReference type="Proteomes" id="UP000267164">
    <property type="component" value="Chromosome"/>
</dbReference>
<accession>A0A386ZJT8</accession>
<dbReference type="OrthoDB" id="4535522at2"/>
<dbReference type="EMBL" id="CP032568">
    <property type="protein sequence ID" value="AYF77821.1"/>
    <property type="molecule type" value="Genomic_DNA"/>
</dbReference>
<evidence type="ECO:0000313" key="2">
    <source>
        <dbReference type="Proteomes" id="UP000267164"/>
    </source>
</evidence>
<evidence type="ECO:0000313" key="1">
    <source>
        <dbReference type="EMBL" id="AYF77821.1"/>
    </source>
</evidence>
<gene>
    <name evidence="1" type="ORF">D7D52_32890</name>
</gene>
<protein>
    <submittedName>
        <fullName evidence="1">Uncharacterized protein</fullName>
    </submittedName>
</protein>
<name>A0A386ZJT8_9NOCA</name>
<dbReference type="AlphaFoldDB" id="A0A386ZJT8"/>
<reference evidence="1 2" key="1">
    <citation type="submission" date="2018-09" db="EMBL/GenBank/DDBJ databases">
        <title>Nocardia yunnanensis sp. nov., an actinomycete isolated from a soil sample.</title>
        <authorList>
            <person name="Zhang J."/>
        </authorList>
    </citation>
    <scope>NUCLEOTIDE SEQUENCE [LARGE SCALE GENOMIC DNA]</scope>
    <source>
        <strain evidence="1 2">CFHS0054</strain>
    </source>
</reference>
<dbReference type="KEGG" id="nyu:D7D52_32890"/>
<organism evidence="1 2">
    <name type="scientific">Nocardia yunnanensis</name>
    <dbReference type="NCBI Taxonomy" id="2382165"/>
    <lineage>
        <taxon>Bacteria</taxon>
        <taxon>Bacillati</taxon>
        <taxon>Actinomycetota</taxon>
        <taxon>Actinomycetes</taxon>
        <taxon>Mycobacteriales</taxon>
        <taxon>Nocardiaceae</taxon>
        <taxon>Nocardia</taxon>
    </lineage>
</organism>